<gene>
    <name evidence="17" type="ORF">SAMN05444148_2615</name>
</gene>
<evidence type="ECO:0000256" key="1">
    <source>
        <dbReference type="ARBA" id="ARBA00000085"/>
    </source>
</evidence>
<dbReference type="SMART" id="SM00387">
    <property type="entry name" value="HATPase_c"/>
    <property type="match status" value="1"/>
</dbReference>
<dbReference type="GO" id="GO:0000156">
    <property type="term" value="F:phosphorelay response regulator activity"/>
    <property type="evidence" value="ECO:0007669"/>
    <property type="project" value="TreeGrafter"/>
</dbReference>
<evidence type="ECO:0000256" key="9">
    <source>
        <dbReference type="ARBA" id="ARBA00022840"/>
    </source>
</evidence>
<evidence type="ECO:0000256" key="5">
    <source>
        <dbReference type="ARBA" id="ARBA00022679"/>
    </source>
</evidence>
<dbReference type="Pfam" id="PF02518">
    <property type="entry name" value="HATPase_c"/>
    <property type="match status" value="1"/>
</dbReference>
<dbReference type="GO" id="GO:0005524">
    <property type="term" value="F:ATP binding"/>
    <property type="evidence" value="ECO:0007669"/>
    <property type="project" value="UniProtKB-KW"/>
</dbReference>
<evidence type="ECO:0000256" key="4">
    <source>
        <dbReference type="ARBA" id="ARBA00022553"/>
    </source>
</evidence>
<evidence type="ECO:0000256" key="13">
    <source>
        <dbReference type="SAM" id="Coils"/>
    </source>
</evidence>
<evidence type="ECO:0000259" key="14">
    <source>
        <dbReference type="PROSITE" id="PS50109"/>
    </source>
</evidence>
<dbReference type="InterPro" id="IPR003594">
    <property type="entry name" value="HATPase_dom"/>
</dbReference>
<sequence length="627" mass="72419">MIGQDQEIFNILLETVSEAVVIVDENQNIMEINGVAETVFGYNKLDIKNKHLDILIPSNYHKKHDKHVKEFIELNTQRRMAKTTEVYGLTKSGEIIPVEIELNPFKIYDKTYVMALIKDISKQKKSEYDFMLRSKALESASNGILITDAQKPDNPIVYCNKAFTELTGYSREEVLNKNCRFLQGKDKEQEALYKLRNAIKIGESCLVTLRNYKKDGTLFWNDLYITPITNRRGIITNFIGIQNDVTERVRAEEERNHLATIFNESLNEIYVFDAHDLKFISVNRGAIENIGYSLEELKTMSPLDIKINIDKKVLRAKYIQPLLNKEKEKVEFETIHKRKDGTTYPVNVHLQLSYLKEKPVFMAIIADITEQKDYLNRLEKKVKERTEQLQIALSKEKELNDLKTKFLSLVSHEFKTPLSGISTSVMLLEKYKQEQEQDKRNKHLSIIKDKVHYLNNILNDFLSIERLEAGTVNYKFSHFNLSKVINEVVYNANMLLKEGQRINYPDNIDEMTMYQDERILELVLTNIVQNAVKYSNENSEIDIKITQVNGFTQIEVKDQGIGIPKKDLENIFTRYFRAENVLNMQGTGIGLNIAKTHTENLGGNISLTSKENKGTTVTLQIPTAHDN</sequence>
<evidence type="ECO:0000313" key="18">
    <source>
        <dbReference type="Proteomes" id="UP000184522"/>
    </source>
</evidence>
<dbReference type="Gene3D" id="1.10.287.130">
    <property type="match status" value="1"/>
</dbReference>
<dbReference type="Gene3D" id="3.30.450.20">
    <property type="entry name" value="PAS domain"/>
    <property type="match status" value="3"/>
</dbReference>
<dbReference type="CDD" id="cd00130">
    <property type="entry name" value="PAS"/>
    <property type="match status" value="3"/>
</dbReference>
<dbReference type="InterPro" id="IPR035965">
    <property type="entry name" value="PAS-like_dom_sf"/>
</dbReference>
<dbReference type="PROSITE" id="PS50113">
    <property type="entry name" value="PAC"/>
    <property type="match status" value="2"/>
</dbReference>
<dbReference type="EC" id="2.7.13.3" evidence="3"/>
<dbReference type="GO" id="GO:0030295">
    <property type="term" value="F:protein kinase activator activity"/>
    <property type="evidence" value="ECO:0007669"/>
    <property type="project" value="TreeGrafter"/>
</dbReference>
<evidence type="ECO:0000256" key="2">
    <source>
        <dbReference type="ARBA" id="ARBA00004141"/>
    </source>
</evidence>
<dbReference type="Gene3D" id="3.30.565.10">
    <property type="entry name" value="Histidine kinase-like ATPase, C-terminal domain"/>
    <property type="match status" value="1"/>
</dbReference>
<dbReference type="Pfam" id="PF13426">
    <property type="entry name" value="PAS_9"/>
    <property type="match status" value="3"/>
</dbReference>
<feature type="domain" description="PAS" evidence="15">
    <location>
        <begin position="5"/>
        <end position="75"/>
    </location>
</feature>
<feature type="domain" description="PAC" evidence="16">
    <location>
        <begin position="205"/>
        <end position="257"/>
    </location>
</feature>
<dbReference type="NCBIfam" id="TIGR00229">
    <property type="entry name" value="sensory_box"/>
    <property type="match status" value="3"/>
</dbReference>
<keyword evidence="18" id="KW-1185">Reference proteome</keyword>
<dbReference type="InterPro" id="IPR050351">
    <property type="entry name" value="BphY/WalK/GraS-like"/>
</dbReference>
<dbReference type="InterPro" id="IPR036890">
    <property type="entry name" value="HATPase_C_sf"/>
</dbReference>
<evidence type="ECO:0000256" key="11">
    <source>
        <dbReference type="ARBA" id="ARBA00023012"/>
    </source>
</evidence>
<dbReference type="SUPFAM" id="SSF55785">
    <property type="entry name" value="PYP-like sensor domain (PAS domain)"/>
    <property type="match status" value="3"/>
</dbReference>
<dbReference type="GO" id="GO:0016020">
    <property type="term" value="C:membrane"/>
    <property type="evidence" value="ECO:0007669"/>
    <property type="project" value="UniProtKB-SubCell"/>
</dbReference>
<dbReference type="SUPFAM" id="SSF55874">
    <property type="entry name" value="ATPase domain of HSP90 chaperone/DNA topoisomerase II/histidine kinase"/>
    <property type="match status" value="1"/>
</dbReference>
<evidence type="ECO:0000259" key="16">
    <source>
        <dbReference type="PROSITE" id="PS50113"/>
    </source>
</evidence>
<dbReference type="SMART" id="SM00091">
    <property type="entry name" value="PAS"/>
    <property type="match status" value="3"/>
</dbReference>
<dbReference type="PRINTS" id="PR00344">
    <property type="entry name" value="BCTRLSENSOR"/>
</dbReference>
<evidence type="ECO:0000256" key="10">
    <source>
        <dbReference type="ARBA" id="ARBA00022989"/>
    </source>
</evidence>
<feature type="domain" description="Histidine kinase" evidence="14">
    <location>
        <begin position="409"/>
        <end position="625"/>
    </location>
</feature>
<dbReference type="InterPro" id="IPR004358">
    <property type="entry name" value="Sig_transdc_His_kin-like_C"/>
</dbReference>
<comment type="catalytic activity">
    <reaction evidence="1">
        <text>ATP + protein L-histidine = ADP + protein N-phospho-L-histidine.</text>
        <dbReference type="EC" id="2.7.13.3"/>
    </reaction>
</comment>
<evidence type="ECO:0000256" key="3">
    <source>
        <dbReference type="ARBA" id="ARBA00012438"/>
    </source>
</evidence>
<dbReference type="AlphaFoldDB" id="A0A1M5UVP2"/>
<dbReference type="InterPro" id="IPR036097">
    <property type="entry name" value="HisK_dim/P_sf"/>
</dbReference>
<evidence type="ECO:0000256" key="6">
    <source>
        <dbReference type="ARBA" id="ARBA00022692"/>
    </source>
</evidence>
<keyword evidence="12" id="KW-0472">Membrane</keyword>
<dbReference type="PANTHER" id="PTHR42878">
    <property type="entry name" value="TWO-COMPONENT HISTIDINE KINASE"/>
    <property type="match status" value="1"/>
</dbReference>
<keyword evidence="4" id="KW-0597">Phosphoprotein</keyword>
<dbReference type="PANTHER" id="PTHR42878:SF7">
    <property type="entry name" value="SENSOR HISTIDINE KINASE GLRK"/>
    <property type="match status" value="1"/>
</dbReference>
<dbReference type="PROSITE" id="PS50112">
    <property type="entry name" value="PAS"/>
    <property type="match status" value="2"/>
</dbReference>
<dbReference type="OrthoDB" id="9808408at2"/>
<dbReference type="InterPro" id="IPR001610">
    <property type="entry name" value="PAC"/>
</dbReference>
<evidence type="ECO:0000256" key="12">
    <source>
        <dbReference type="ARBA" id="ARBA00023136"/>
    </source>
</evidence>
<dbReference type="InterPro" id="IPR005467">
    <property type="entry name" value="His_kinase_dom"/>
</dbReference>
<keyword evidence="10" id="KW-1133">Transmembrane helix</keyword>
<feature type="domain" description="PAS" evidence="15">
    <location>
        <begin position="135"/>
        <end position="202"/>
    </location>
</feature>
<evidence type="ECO:0000259" key="15">
    <source>
        <dbReference type="PROSITE" id="PS50112"/>
    </source>
</evidence>
<evidence type="ECO:0000313" key="17">
    <source>
        <dbReference type="EMBL" id="SHH66938.1"/>
    </source>
</evidence>
<keyword evidence="11" id="KW-0902">Two-component regulatory system</keyword>
<keyword evidence="7" id="KW-0547">Nucleotide-binding</keyword>
<dbReference type="SUPFAM" id="SSF47384">
    <property type="entry name" value="Homodimeric domain of signal transducing histidine kinase"/>
    <property type="match status" value="1"/>
</dbReference>
<dbReference type="InterPro" id="IPR003661">
    <property type="entry name" value="HisK_dim/P_dom"/>
</dbReference>
<keyword evidence="5" id="KW-0808">Transferase</keyword>
<dbReference type="Pfam" id="PF00512">
    <property type="entry name" value="HisKA"/>
    <property type="match status" value="1"/>
</dbReference>
<keyword evidence="9" id="KW-0067">ATP-binding</keyword>
<evidence type="ECO:0000256" key="7">
    <source>
        <dbReference type="ARBA" id="ARBA00022741"/>
    </source>
</evidence>
<feature type="domain" description="PAC" evidence="16">
    <location>
        <begin position="328"/>
        <end position="380"/>
    </location>
</feature>
<dbReference type="GO" id="GO:0007234">
    <property type="term" value="P:osmosensory signaling via phosphorelay pathway"/>
    <property type="evidence" value="ECO:0007669"/>
    <property type="project" value="TreeGrafter"/>
</dbReference>
<proteinExistence type="predicted"/>
<dbReference type="STRING" id="1089305.SAMN05444148_2615"/>
<dbReference type="InterPro" id="IPR000700">
    <property type="entry name" value="PAS-assoc_C"/>
</dbReference>
<name>A0A1M5UVP2_9FLAO</name>
<organism evidence="17 18">
    <name type="scientific">Winogradskyella jejuensis</name>
    <dbReference type="NCBI Taxonomy" id="1089305"/>
    <lineage>
        <taxon>Bacteria</taxon>
        <taxon>Pseudomonadati</taxon>
        <taxon>Bacteroidota</taxon>
        <taxon>Flavobacteriia</taxon>
        <taxon>Flavobacteriales</taxon>
        <taxon>Flavobacteriaceae</taxon>
        <taxon>Winogradskyella</taxon>
    </lineage>
</organism>
<dbReference type="PROSITE" id="PS50109">
    <property type="entry name" value="HIS_KIN"/>
    <property type="match status" value="1"/>
</dbReference>
<comment type="subcellular location">
    <subcellularLocation>
        <location evidence="2">Membrane</location>
        <topology evidence="2">Multi-pass membrane protein</topology>
    </subcellularLocation>
</comment>
<dbReference type="GO" id="GO:0000155">
    <property type="term" value="F:phosphorelay sensor kinase activity"/>
    <property type="evidence" value="ECO:0007669"/>
    <property type="project" value="InterPro"/>
</dbReference>
<evidence type="ECO:0000256" key="8">
    <source>
        <dbReference type="ARBA" id="ARBA00022777"/>
    </source>
</evidence>
<dbReference type="SMART" id="SM00388">
    <property type="entry name" value="HisKA"/>
    <property type="match status" value="1"/>
</dbReference>
<protein>
    <recommendedName>
        <fullName evidence="3">histidine kinase</fullName>
        <ecNumber evidence="3">2.7.13.3</ecNumber>
    </recommendedName>
</protein>
<dbReference type="FunFam" id="3.30.565.10:FF:000006">
    <property type="entry name" value="Sensor histidine kinase WalK"/>
    <property type="match status" value="1"/>
</dbReference>
<dbReference type="Proteomes" id="UP000184522">
    <property type="component" value="Unassembled WGS sequence"/>
</dbReference>
<feature type="coiled-coil region" evidence="13">
    <location>
        <begin position="368"/>
        <end position="395"/>
    </location>
</feature>
<keyword evidence="6" id="KW-0812">Transmembrane</keyword>
<keyword evidence="8" id="KW-0418">Kinase</keyword>
<dbReference type="InterPro" id="IPR000014">
    <property type="entry name" value="PAS"/>
</dbReference>
<keyword evidence="13" id="KW-0175">Coiled coil</keyword>
<dbReference type="RefSeq" id="WP_073087132.1">
    <property type="nucleotide sequence ID" value="NZ_FQWS01000002.1"/>
</dbReference>
<dbReference type="EMBL" id="FQWS01000002">
    <property type="protein sequence ID" value="SHH66938.1"/>
    <property type="molecule type" value="Genomic_DNA"/>
</dbReference>
<dbReference type="CDD" id="cd00082">
    <property type="entry name" value="HisKA"/>
    <property type="match status" value="1"/>
</dbReference>
<reference evidence="18" key="1">
    <citation type="submission" date="2016-11" db="EMBL/GenBank/DDBJ databases">
        <authorList>
            <person name="Varghese N."/>
            <person name="Submissions S."/>
        </authorList>
    </citation>
    <scope>NUCLEOTIDE SEQUENCE [LARGE SCALE GENOMIC DNA]</scope>
    <source>
        <strain evidence="18">DSM 25330</strain>
    </source>
</reference>
<accession>A0A1M5UVP2</accession>
<dbReference type="SMART" id="SM00086">
    <property type="entry name" value="PAC"/>
    <property type="match status" value="3"/>
</dbReference>